<organism evidence="9 10">
    <name type="scientific">Bactrocera dorsalis</name>
    <name type="common">Oriental fruit fly</name>
    <name type="synonym">Dacus dorsalis</name>
    <dbReference type="NCBI Taxonomy" id="27457"/>
    <lineage>
        <taxon>Eukaryota</taxon>
        <taxon>Metazoa</taxon>
        <taxon>Ecdysozoa</taxon>
        <taxon>Arthropoda</taxon>
        <taxon>Hexapoda</taxon>
        <taxon>Insecta</taxon>
        <taxon>Pterygota</taxon>
        <taxon>Neoptera</taxon>
        <taxon>Endopterygota</taxon>
        <taxon>Diptera</taxon>
        <taxon>Brachycera</taxon>
        <taxon>Muscomorpha</taxon>
        <taxon>Tephritoidea</taxon>
        <taxon>Tephritidae</taxon>
        <taxon>Bactrocera</taxon>
        <taxon>Bactrocera</taxon>
    </lineage>
</organism>
<name>A0ABM3K599_BACDO</name>
<dbReference type="InterPro" id="IPR045249">
    <property type="entry name" value="HARBI1-like"/>
</dbReference>
<keyword evidence="6" id="KW-0378">Hydrolase</keyword>
<proteinExistence type="inferred from homology"/>
<comment type="subcellular location">
    <subcellularLocation>
        <location evidence="2">Nucleus</location>
    </subcellularLocation>
</comment>
<keyword evidence="7" id="KW-0539">Nucleus</keyword>
<protein>
    <submittedName>
        <fullName evidence="10">Nuclease HARBI1 isoform X2</fullName>
    </submittedName>
</protein>
<evidence type="ECO:0000259" key="8">
    <source>
        <dbReference type="Pfam" id="PF13359"/>
    </source>
</evidence>
<evidence type="ECO:0000313" key="9">
    <source>
        <dbReference type="Proteomes" id="UP001652620"/>
    </source>
</evidence>
<evidence type="ECO:0000256" key="5">
    <source>
        <dbReference type="ARBA" id="ARBA00022723"/>
    </source>
</evidence>
<comment type="similarity">
    <text evidence="3">Belongs to the HARBI1 family.</text>
</comment>
<dbReference type="PANTHER" id="PTHR22930:SF289">
    <property type="entry name" value="DDE TNP4 DOMAIN-CONTAINING PROTEIN-RELATED"/>
    <property type="match status" value="1"/>
</dbReference>
<evidence type="ECO:0000256" key="3">
    <source>
        <dbReference type="ARBA" id="ARBA00006958"/>
    </source>
</evidence>
<dbReference type="RefSeq" id="XP_049316656.1">
    <property type="nucleotide sequence ID" value="XM_049460699.1"/>
</dbReference>
<dbReference type="Proteomes" id="UP001652620">
    <property type="component" value="Chromosome 6"/>
</dbReference>
<sequence>MYYFLRFYVLFHTYVERTTTKLLRQRRFIRDHSNPMELSSVLLKENFRLSKDAFMYVLDSMKEKCPTNLSLSISPMLKLCCVLRFLAHGSYQQTVGKDFQLGIAQPTVSLIFKEMLPILKSTLCSVWIKTDITEEQKRTTKRKFFTRAGIPNVVDCVDETHVATIAPCENKHLYMNRKGFHSINAMIACDQDMVIRCVDARYGGSSHDSFVWNNSALKTYLEQTYQRGDHNSVYLGDSGYPLHEYLWTPFRHITKNSGIKF</sequence>
<keyword evidence="4" id="KW-0540">Nuclease</keyword>
<gene>
    <name evidence="10" type="primary">LOC125779367</name>
</gene>
<comment type="cofactor">
    <cofactor evidence="1">
        <name>a divalent metal cation</name>
        <dbReference type="ChEBI" id="CHEBI:60240"/>
    </cofactor>
</comment>
<evidence type="ECO:0000313" key="10">
    <source>
        <dbReference type="RefSeq" id="XP_049316656.1"/>
    </source>
</evidence>
<dbReference type="PANTHER" id="PTHR22930">
    <property type="match status" value="1"/>
</dbReference>
<reference evidence="10" key="1">
    <citation type="submission" date="2025-08" db="UniProtKB">
        <authorList>
            <consortium name="RefSeq"/>
        </authorList>
    </citation>
    <scope>IDENTIFICATION</scope>
    <source>
        <tissue evidence="10">Adult</tissue>
    </source>
</reference>
<dbReference type="Pfam" id="PF13359">
    <property type="entry name" value="DDE_Tnp_4"/>
    <property type="match status" value="1"/>
</dbReference>
<evidence type="ECO:0000256" key="4">
    <source>
        <dbReference type="ARBA" id="ARBA00022722"/>
    </source>
</evidence>
<accession>A0ABM3K599</accession>
<dbReference type="GeneID" id="125779367"/>
<evidence type="ECO:0000256" key="2">
    <source>
        <dbReference type="ARBA" id="ARBA00004123"/>
    </source>
</evidence>
<evidence type="ECO:0000256" key="6">
    <source>
        <dbReference type="ARBA" id="ARBA00022801"/>
    </source>
</evidence>
<feature type="domain" description="DDE Tnp4" evidence="8">
    <location>
        <begin position="157"/>
        <end position="252"/>
    </location>
</feature>
<keyword evidence="9" id="KW-1185">Reference proteome</keyword>
<keyword evidence="5" id="KW-0479">Metal-binding</keyword>
<evidence type="ECO:0000256" key="7">
    <source>
        <dbReference type="ARBA" id="ARBA00023242"/>
    </source>
</evidence>
<dbReference type="InterPro" id="IPR027806">
    <property type="entry name" value="HARBI1_dom"/>
</dbReference>
<evidence type="ECO:0000256" key="1">
    <source>
        <dbReference type="ARBA" id="ARBA00001968"/>
    </source>
</evidence>